<dbReference type="AlphaFoldDB" id="A0A8D8US40"/>
<sequence>MKRLYNSGERAFPPDNICPFFPKQLYSRIFSLGLPSLIRVCAGQLPFIMRGKSSRLPASYLTTSTSTSSRCNPPTRLVSIKASTFTFDFGKPEFWNIINIAIKNQLQLNMVK</sequence>
<name>A0A8D8US40_9HEMI</name>
<proteinExistence type="predicted"/>
<evidence type="ECO:0000313" key="1">
    <source>
        <dbReference type="EMBL" id="CAG6708851.1"/>
    </source>
</evidence>
<protein>
    <submittedName>
        <fullName evidence="1">Uncharacterized protein</fullName>
    </submittedName>
</protein>
<organism evidence="1">
    <name type="scientific">Cacopsylla melanoneura</name>
    <dbReference type="NCBI Taxonomy" id="428564"/>
    <lineage>
        <taxon>Eukaryota</taxon>
        <taxon>Metazoa</taxon>
        <taxon>Ecdysozoa</taxon>
        <taxon>Arthropoda</taxon>
        <taxon>Hexapoda</taxon>
        <taxon>Insecta</taxon>
        <taxon>Pterygota</taxon>
        <taxon>Neoptera</taxon>
        <taxon>Paraneoptera</taxon>
        <taxon>Hemiptera</taxon>
        <taxon>Sternorrhyncha</taxon>
        <taxon>Psylloidea</taxon>
        <taxon>Psyllidae</taxon>
        <taxon>Psyllinae</taxon>
        <taxon>Cacopsylla</taxon>
    </lineage>
</organism>
<dbReference type="EMBL" id="HBUF01345419">
    <property type="protein sequence ID" value="CAG6708845.1"/>
    <property type="molecule type" value="Transcribed_RNA"/>
</dbReference>
<dbReference type="EMBL" id="HBUF01345424">
    <property type="protein sequence ID" value="CAG6708855.1"/>
    <property type="molecule type" value="Transcribed_RNA"/>
</dbReference>
<dbReference type="EMBL" id="HBUF01345427">
    <property type="protein sequence ID" value="CAG6708861.1"/>
    <property type="molecule type" value="Transcribed_RNA"/>
</dbReference>
<dbReference type="EMBL" id="HBUF01345421">
    <property type="protein sequence ID" value="CAG6708849.1"/>
    <property type="molecule type" value="Transcribed_RNA"/>
</dbReference>
<dbReference type="EMBL" id="HBUF01345425">
    <property type="protein sequence ID" value="CAG6708857.1"/>
    <property type="molecule type" value="Transcribed_RNA"/>
</dbReference>
<dbReference type="EMBL" id="HBUF01345426">
    <property type="protein sequence ID" value="CAG6708859.1"/>
    <property type="molecule type" value="Transcribed_RNA"/>
</dbReference>
<reference evidence="1" key="1">
    <citation type="submission" date="2021-05" db="EMBL/GenBank/DDBJ databases">
        <authorList>
            <person name="Alioto T."/>
            <person name="Alioto T."/>
            <person name="Gomez Garrido J."/>
        </authorList>
    </citation>
    <scope>NUCLEOTIDE SEQUENCE</scope>
</reference>
<dbReference type="EMBL" id="HBUF01345422">
    <property type="protein sequence ID" value="CAG6708851.1"/>
    <property type="molecule type" value="Transcribed_RNA"/>
</dbReference>
<accession>A0A8D8US40</accession>
<dbReference type="EMBL" id="HBUF01345420">
    <property type="protein sequence ID" value="CAG6708847.1"/>
    <property type="molecule type" value="Transcribed_RNA"/>
</dbReference>
<dbReference type="EMBL" id="HBUF01345428">
    <property type="protein sequence ID" value="CAG6708863.1"/>
    <property type="molecule type" value="Transcribed_RNA"/>
</dbReference>